<dbReference type="PRINTS" id="PR00455">
    <property type="entry name" value="HTHTETR"/>
</dbReference>
<sequence>MEKFFSLPVVKQNKIIDAALKVFGTNGYKKASVSDIANAAGISKAMVFHYFGSKKALYLYLIEFCGNLFMKEVDEKLDNTVTDFFDRIKMITGIEISLMKRHPAILSFLTSIYFENHEEVQADIKAILAKGEDFRNKIAFEGMDTSKFRANIDVKLVMKILSWIADGYAAQASKNPEADYDALFQELNNCLVLLKNNFYKDEYL</sequence>
<dbReference type="PROSITE" id="PS50977">
    <property type="entry name" value="HTH_TETR_2"/>
    <property type="match status" value="1"/>
</dbReference>
<keyword evidence="5" id="KW-1185">Reference proteome</keyword>
<dbReference type="PANTHER" id="PTHR30328:SF54">
    <property type="entry name" value="HTH-TYPE TRANSCRIPTIONAL REPRESSOR SCO4008"/>
    <property type="match status" value="1"/>
</dbReference>
<dbReference type="OrthoDB" id="9780939at2"/>
<dbReference type="Pfam" id="PF00440">
    <property type="entry name" value="TetR_N"/>
    <property type="match status" value="1"/>
</dbReference>
<dbReference type="RefSeq" id="WP_148132739.1">
    <property type="nucleotide sequence ID" value="NZ_CP017634.1"/>
</dbReference>
<dbReference type="KEGG" id="fwa:DCMF_01165"/>
<evidence type="ECO:0000313" key="5">
    <source>
        <dbReference type="Proteomes" id="UP000323521"/>
    </source>
</evidence>
<keyword evidence="1 2" id="KW-0238">DNA-binding</keyword>
<organism evidence="4 5">
    <name type="scientific">Formimonas warabiya</name>
    <dbReference type="NCBI Taxonomy" id="1761012"/>
    <lineage>
        <taxon>Bacteria</taxon>
        <taxon>Bacillati</taxon>
        <taxon>Bacillota</taxon>
        <taxon>Clostridia</taxon>
        <taxon>Eubacteriales</taxon>
        <taxon>Peptococcaceae</taxon>
        <taxon>Candidatus Formimonas</taxon>
    </lineage>
</organism>
<evidence type="ECO:0000313" key="4">
    <source>
        <dbReference type="EMBL" id="ATW23589.1"/>
    </source>
</evidence>
<feature type="domain" description="HTH tetR-type" evidence="3">
    <location>
        <begin position="9"/>
        <end position="69"/>
    </location>
</feature>
<dbReference type="GO" id="GO:0003677">
    <property type="term" value="F:DNA binding"/>
    <property type="evidence" value="ECO:0007669"/>
    <property type="project" value="UniProtKB-UniRule"/>
</dbReference>
<name>A0A3G1KME1_FORW1</name>
<evidence type="ECO:0000259" key="3">
    <source>
        <dbReference type="PROSITE" id="PS50977"/>
    </source>
</evidence>
<feature type="DNA-binding region" description="H-T-H motif" evidence="2">
    <location>
        <begin position="32"/>
        <end position="51"/>
    </location>
</feature>
<dbReference type="AlphaFoldDB" id="A0A3G1KME1"/>
<dbReference type="SUPFAM" id="SSF48498">
    <property type="entry name" value="Tetracyclin repressor-like, C-terminal domain"/>
    <property type="match status" value="1"/>
</dbReference>
<dbReference type="GO" id="GO:0006355">
    <property type="term" value="P:regulation of DNA-templated transcription"/>
    <property type="evidence" value="ECO:0007669"/>
    <property type="project" value="UniProtKB-ARBA"/>
</dbReference>
<dbReference type="Gene3D" id="1.10.357.10">
    <property type="entry name" value="Tetracycline Repressor, domain 2"/>
    <property type="match status" value="1"/>
</dbReference>
<dbReference type="EMBL" id="CP017634">
    <property type="protein sequence ID" value="ATW23589.1"/>
    <property type="molecule type" value="Genomic_DNA"/>
</dbReference>
<dbReference type="Proteomes" id="UP000323521">
    <property type="component" value="Chromosome"/>
</dbReference>
<dbReference type="InterPro" id="IPR001647">
    <property type="entry name" value="HTH_TetR"/>
</dbReference>
<dbReference type="SUPFAM" id="SSF46689">
    <property type="entry name" value="Homeodomain-like"/>
    <property type="match status" value="1"/>
</dbReference>
<dbReference type="InterPro" id="IPR023772">
    <property type="entry name" value="DNA-bd_HTH_TetR-type_CS"/>
</dbReference>
<accession>A0A3G1KME1</accession>
<dbReference type="PROSITE" id="PS01081">
    <property type="entry name" value="HTH_TETR_1"/>
    <property type="match status" value="1"/>
</dbReference>
<protein>
    <submittedName>
        <fullName evidence="4">TetR family transcriptional regulator</fullName>
    </submittedName>
</protein>
<dbReference type="InterPro" id="IPR009057">
    <property type="entry name" value="Homeodomain-like_sf"/>
</dbReference>
<evidence type="ECO:0000256" key="1">
    <source>
        <dbReference type="ARBA" id="ARBA00023125"/>
    </source>
</evidence>
<evidence type="ECO:0000256" key="2">
    <source>
        <dbReference type="PROSITE-ProRule" id="PRU00335"/>
    </source>
</evidence>
<dbReference type="InterPro" id="IPR036271">
    <property type="entry name" value="Tet_transcr_reg_TetR-rel_C_sf"/>
</dbReference>
<proteinExistence type="predicted"/>
<dbReference type="PANTHER" id="PTHR30328">
    <property type="entry name" value="TRANSCRIPTIONAL REPRESSOR"/>
    <property type="match status" value="1"/>
</dbReference>
<gene>
    <name evidence="4" type="ORF">DCMF_01165</name>
</gene>
<dbReference type="Gene3D" id="1.10.10.60">
    <property type="entry name" value="Homeodomain-like"/>
    <property type="match status" value="1"/>
</dbReference>
<reference evidence="4 5" key="1">
    <citation type="submission" date="2016-10" db="EMBL/GenBank/DDBJ databases">
        <title>Complete Genome Sequence of Peptococcaceae strain DCMF.</title>
        <authorList>
            <person name="Edwards R.J."/>
            <person name="Holland S.I."/>
            <person name="Deshpande N.P."/>
            <person name="Wong Y.K."/>
            <person name="Ertan H."/>
            <person name="Manefield M."/>
            <person name="Russell T.L."/>
            <person name="Lee M.J."/>
        </authorList>
    </citation>
    <scope>NUCLEOTIDE SEQUENCE [LARGE SCALE GENOMIC DNA]</scope>
    <source>
        <strain evidence="4 5">DCMF</strain>
    </source>
</reference>
<dbReference type="InterPro" id="IPR050109">
    <property type="entry name" value="HTH-type_TetR-like_transc_reg"/>
</dbReference>